<reference evidence="11 12" key="1">
    <citation type="journal article" date="2018" name="Biotechnol. Adv.">
        <title>Improved genomic resources and new bioinformatic workflow for the carcinogenic parasite Clonorchis sinensis: Biotechnological implications.</title>
        <authorList>
            <person name="Wang D."/>
            <person name="Korhonen P.K."/>
            <person name="Gasser R.B."/>
            <person name="Young N.D."/>
        </authorList>
    </citation>
    <scope>NUCLEOTIDE SEQUENCE [LARGE SCALE GENOMIC DNA]</scope>
    <source>
        <strain evidence="11">Cs-k2</strain>
    </source>
</reference>
<organism evidence="11 12">
    <name type="scientific">Clonorchis sinensis</name>
    <name type="common">Chinese liver fluke</name>
    <dbReference type="NCBI Taxonomy" id="79923"/>
    <lineage>
        <taxon>Eukaryota</taxon>
        <taxon>Metazoa</taxon>
        <taxon>Spiralia</taxon>
        <taxon>Lophotrochozoa</taxon>
        <taxon>Platyhelminthes</taxon>
        <taxon>Trematoda</taxon>
        <taxon>Digenea</taxon>
        <taxon>Opisthorchiida</taxon>
        <taxon>Opisthorchiata</taxon>
        <taxon>Opisthorchiidae</taxon>
        <taxon>Clonorchis</taxon>
    </lineage>
</organism>
<dbReference type="GO" id="GO:0008270">
    <property type="term" value="F:zinc ion binding"/>
    <property type="evidence" value="ECO:0007669"/>
    <property type="project" value="UniProtKB-KW"/>
</dbReference>
<evidence type="ECO:0000313" key="12">
    <source>
        <dbReference type="Proteomes" id="UP000286415"/>
    </source>
</evidence>
<evidence type="ECO:0000256" key="2">
    <source>
        <dbReference type="ARBA" id="ARBA00022723"/>
    </source>
</evidence>
<dbReference type="SUPFAM" id="SSF57903">
    <property type="entry name" value="FYVE/PHD zinc finger"/>
    <property type="match status" value="1"/>
</dbReference>
<evidence type="ECO:0000256" key="6">
    <source>
        <dbReference type="ARBA" id="ARBA00023136"/>
    </source>
</evidence>
<evidence type="ECO:0000259" key="10">
    <source>
        <dbReference type="PROSITE" id="PS50089"/>
    </source>
</evidence>
<keyword evidence="3" id="KW-0677">Repeat</keyword>
<feature type="compositionally biased region" description="Basic and acidic residues" evidence="8">
    <location>
        <begin position="296"/>
        <end position="306"/>
    </location>
</feature>
<dbReference type="InterPro" id="IPR017907">
    <property type="entry name" value="Znf_RING_CS"/>
</dbReference>
<feature type="region of interest" description="Disordered" evidence="8">
    <location>
        <begin position="240"/>
        <end position="306"/>
    </location>
</feature>
<dbReference type="CDD" id="cd00065">
    <property type="entry name" value="FYVE_like_SF"/>
    <property type="match status" value="1"/>
</dbReference>
<feature type="compositionally biased region" description="Polar residues" evidence="8">
    <location>
        <begin position="240"/>
        <end position="249"/>
    </location>
</feature>
<dbReference type="GO" id="GO:0042043">
    <property type="term" value="F:neurexin family protein binding"/>
    <property type="evidence" value="ECO:0007669"/>
    <property type="project" value="TreeGrafter"/>
</dbReference>
<keyword evidence="12" id="KW-1185">Reference proteome</keyword>
<dbReference type="PROSITE" id="PS50089">
    <property type="entry name" value="ZF_RING_2"/>
    <property type="match status" value="1"/>
</dbReference>
<feature type="domain" description="RING-type" evidence="10">
    <location>
        <begin position="117"/>
        <end position="161"/>
    </location>
</feature>
<dbReference type="Gene3D" id="2.60.40.150">
    <property type="entry name" value="C2 domain"/>
    <property type="match status" value="2"/>
</dbReference>
<evidence type="ECO:0000313" key="11">
    <source>
        <dbReference type="EMBL" id="KAG5443461.1"/>
    </source>
</evidence>
<dbReference type="CDD" id="cd04020">
    <property type="entry name" value="C2B_SLP_1-2-3-4"/>
    <property type="match status" value="1"/>
</dbReference>
<dbReference type="Pfam" id="PF00168">
    <property type="entry name" value="C2"/>
    <property type="match status" value="2"/>
</dbReference>
<feature type="domain" description="C2" evidence="9">
    <location>
        <begin position="496"/>
        <end position="632"/>
    </location>
</feature>
<evidence type="ECO:0000256" key="8">
    <source>
        <dbReference type="SAM" id="MobiDB-lite"/>
    </source>
</evidence>
<keyword evidence="2" id="KW-0479">Metal-binding</keyword>
<dbReference type="FunFam" id="2.60.40.150:FF:000006">
    <property type="entry name" value="Synaptotagmin-like 5, isoform CRA_a"/>
    <property type="match status" value="1"/>
</dbReference>
<dbReference type="InterPro" id="IPR001565">
    <property type="entry name" value="Synaptotagmin"/>
</dbReference>
<protein>
    <submittedName>
        <fullName evidence="11">Synaptotagmin-like protein 4</fullName>
    </submittedName>
</protein>
<dbReference type="InterPro" id="IPR041282">
    <property type="entry name" value="FYVE_2"/>
</dbReference>
<feature type="compositionally biased region" description="Polar residues" evidence="8">
    <location>
        <begin position="1"/>
        <end position="10"/>
    </location>
</feature>
<feature type="domain" description="C2" evidence="9">
    <location>
        <begin position="358"/>
        <end position="479"/>
    </location>
</feature>
<dbReference type="InterPro" id="IPR035892">
    <property type="entry name" value="C2_domain_sf"/>
</dbReference>
<dbReference type="Proteomes" id="UP000286415">
    <property type="component" value="Unassembled WGS sequence"/>
</dbReference>
<dbReference type="Pfam" id="PF02318">
    <property type="entry name" value="FYVE_2"/>
    <property type="match status" value="1"/>
</dbReference>
<dbReference type="PANTHER" id="PTHR45716:SF2">
    <property type="entry name" value="BITESIZE, ISOFORM I"/>
    <property type="match status" value="1"/>
</dbReference>
<name>A0A8T1M402_CLOSI</name>
<keyword evidence="5" id="KW-0862">Zinc</keyword>
<dbReference type="CDD" id="cd08521">
    <property type="entry name" value="C2A_SLP"/>
    <property type="match status" value="1"/>
</dbReference>
<dbReference type="AlphaFoldDB" id="A0A8T1M402"/>
<dbReference type="SMART" id="SM00239">
    <property type="entry name" value="C2"/>
    <property type="match status" value="2"/>
</dbReference>
<evidence type="ECO:0000256" key="1">
    <source>
        <dbReference type="ARBA" id="ARBA00004370"/>
    </source>
</evidence>
<dbReference type="InterPro" id="IPR013083">
    <property type="entry name" value="Znf_RING/FYVE/PHD"/>
</dbReference>
<dbReference type="GO" id="GO:0005886">
    <property type="term" value="C:plasma membrane"/>
    <property type="evidence" value="ECO:0007669"/>
    <property type="project" value="TreeGrafter"/>
</dbReference>
<evidence type="ECO:0000256" key="7">
    <source>
        <dbReference type="PROSITE-ProRule" id="PRU00175"/>
    </source>
</evidence>
<dbReference type="Gene3D" id="3.30.40.10">
    <property type="entry name" value="Zinc/RING finger domain, C3HC4 (zinc finger)"/>
    <property type="match status" value="1"/>
</dbReference>
<evidence type="ECO:0000256" key="4">
    <source>
        <dbReference type="ARBA" id="ARBA00022771"/>
    </source>
</evidence>
<sequence length="653" mass="73168">MSVASDNASKTRNRYPSAGSQYASPARDYKSEAGYSNASKKSWTSSAARSSAYPRKGQTLGDIELTAEEQTHLESVLLRFDQFKQKEEGRIRSLRDELVEKQKVRIRNAEASGDGHCYNCGRLFMAVFNAPIECPICRHEFCRMCLEKTGKSKELICKFCRFESVSRGRLGVWFTEELKRARAAGRVRGVSGPEALRASLLRIKRESKASTLLRNLEDRANFGSAGSIVDDVSNASTQPMTESWVQQIAAQRDKRKVDSGSSQENLRGKSKISSSEVSLPTSGHSALTGSSHLRPPPREHFSSSVSDLRHYDGSTIHKQRLQSETDSKSTLSLASRNYGSTLSIYSERESSYTHGIAVTGDLRLDIQYDHQSSTLRIAVKQARDLAIADRKHMSCNPYVKSYLLPDKTKGSKRKTSHKRRNRNPVFEEVFKYSIPYSELLARTLQIAVWHKTSSGTNLFLGEVIIPFSDFQFEAGPQWYPLSERRTVNLPVTMQIDHGSLLLALKLIPGATSGNPCEIHVWIKSATGLTTSSSSSKSTTVNPYVKIYMLPDKAKNSKRKTKVLKKTNNPEWNTNFVYNDINRNQLSNIGIEVSVWDHGRVSSSDFLGGCRLNSGARTQPWMDATGTEQSIWLAMIQRPQTWLEGLIRLRSNLD</sequence>
<keyword evidence="4 7" id="KW-0863">Zinc-finger</keyword>
<dbReference type="GO" id="GO:0070382">
    <property type="term" value="C:exocytic vesicle"/>
    <property type="evidence" value="ECO:0007669"/>
    <property type="project" value="TreeGrafter"/>
</dbReference>
<dbReference type="InterPro" id="IPR001841">
    <property type="entry name" value="Znf_RING"/>
</dbReference>
<reference evidence="11 12" key="2">
    <citation type="journal article" date="2021" name="Genomics">
        <title>High-quality reference genome for Clonorchis sinensis.</title>
        <authorList>
            <person name="Young N.D."/>
            <person name="Stroehlein A.J."/>
            <person name="Kinkar L."/>
            <person name="Wang T."/>
            <person name="Sohn W.M."/>
            <person name="Chang B.C.H."/>
            <person name="Kaur P."/>
            <person name="Weisz D."/>
            <person name="Dudchenko O."/>
            <person name="Aiden E.L."/>
            <person name="Korhonen P.K."/>
            <person name="Gasser R.B."/>
        </authorList>
    </citation>
    <scope>NUCLEOTIDE SEQUENCE [LARGE SCALE GENOMIC DNA]</scope>
    <source>
        <strain evidence="11">Cs-k2</strain>
    </source>
</reference>
<dbReference type="InterPro" id="IPR043567">
    <property type="entry name" value="SYTL1-5_C2B"/>
</dbReference>
<dbReference type="OrthoDB" id="195679at2759"/>
<gene>
    <name evidence="11" type="ORF">CSKR_110387</name>
</gene>
<dbReference type="PRINTS" id="PR00399">
    <property type="entry name" value="SYNAPTOTAGMN"/>
</dbReference>
<evidence type="ECO:0000259" key="9">
    <source>
        <dbReference type="PROSITE" id="PS50004"/>
    </source>
</evidence>
<dbReference type="PANTHER" id="PTHR45716">
    <property type="entry name" value="BITESIZE, ISOFORM I"/>
    <property type="match status" value="1"/>
</dbReference>
<proteinExistence type="predicted"/>
<keyword evidence="6" id="KW-0472">Membrane</keyword>
<dbReference type="EMBL" id="NIRI02000056">
    <property type="protein sequence ID" value="KAG5443461.1"/>
    <property type="molecule type" value="Genomic_DNA"/>
</dbReference>
<dbReference type="InterPro" id="IPR011011">
    <property type="entry name" value="Znf_FYVE_PHD"/>
</dbReference>
<dbReference type="GO" id="GO:0006887">
    <property type="term" value="P:exocytosis"/>
    <property type="evidence" value="ECO:0007669"/>
    <property type="project" value="TreeGrafter"/>
</dbReference>
<comment type="subcellular location">
    <subcellularLocation>
        <location evidence="1">Membrane</location>
    </subcellularLocation>
</comment>
<feature type="compositionally biased region" description="Polar residues" evidence="8">
    <location>
        <begin position="34"/>
        <end position="49"/>
    </location>
</feature>
<feature type="region of interest" description="Disordered" evidence="8">
    <location>
        <begin position="1"/>
        <end position="50"/>
    </location>
</feature>
<feature type="compositionally biased region" description="Polar residues" evidence="8">
    <location>
        <begin position="259"/>
        <end position="291"/>
    </location>
</feature>
<comment type="caution">
    <text evidence="11">The sequence shown here is derived from an EMBL/GenBank/DDBJ whole genome shotgun (WGS) entry which is preliminary data.</text>
</comment>
<evidence type="ECO:0000256" key="5">
    <source>
        <dbReference type="ARBA" id="ARBA00022833"/>
    </source>
</evidence>
<dbReference type="SUPFAM" id="SSF49562">
    <property type="entry name" value="C2 domain (Calcium/lipid-binding domain, CaLB)"/>
    <property type="match status" value="2"/>
</dbReference>
<evidence type="ECO:0000256" key="3">
    <source>
        <dbReference type="ARBA" id="ARBA00022737"/>
    </source>
</evidence>
<dbReference type="InterPro" id="IPR000008">
    <property type="entry name" value="C2_dom"/>
</dbReference>
<dbReference type="PROSITE" id="PS00518">
    <property type="entry name" value="ZF_RING_1"/>
    <property type="match status" value="1"/>
</dbReference>
<dbReference type="PROSITE" id="PS50004">
    <property type="entry name" value="C2"/>
    <property type="match status" value="2"/>
</dbReference>
<accession>A0A8T1M402</accession>